<dbReference type="PRINTS" id="PR00412">
    <property type="entry name" value="EPOXHYDRLASE"/>
</dbReference>
<comment type="caution">
    <text evidence="3">The sequence shown here is derived from an EMBL/GenBank/DDBJ whole genome shotgun (WGS) entry which is preliminary data.</text>
</comment>
<dbReference type="GO" id="GO:0016787">
    <property type="term" value="F:hydrolase activity"/>
    <property type="evidence" value="ECO:0007669"/>
    <property type="project" value="UniProtKB-KW"/>
</dbReference>
<dbReference type="Pfam" id="PF00561">
    <property type="entry name" value="Abhydrolase_1"/>
    <property type="match status" value="1"/>
</dbReference>
<dbReference type="Proteomes" id="UP001143307">
    <property type="component" value="Unassembled WGS sequence"/>
</dbReference>
<dbReference type="InterPro" id="IPR000639">
    <property type="entry name" value="Epox_hydrolase-like"/>
</dbReference>
<dbReference type="Gene3D" id="3.40.50.1820">
    <property type="entry name" value="alpha/beta hydrolase"/>
    <property type="match status" value="1"/>
</dbReference>
<name>A0ABT3SY95_9GAMM</name>
<reference evidence="3" key="1">
    <citation type="submission" date="2019-02" db="EMBL/GenBank/DDBJ databases">
        <authorList>
            <person name="Li S.-H."/>
        </authorList>
    </citation>
    <scope>NUCLEOTIDE SEQUENCE</scope>
    <source>
        <strain evidence="3">IMCC8485</strain>
    </source>
</reference>
<dbReference type="SUPFAM" id="SSF53474">
    <property type="entry name" value="alpha/beta-Hydrolases"/>
    <property type="match status" value="1"/>
</dbReference>
<evidence type="ECO:0000256" key="1">
    <source>
        <dbReference type="ARBA" id="ARBA00022801"/>
    </source>
</evidence>
<evidence type="ECO:0000313" key="3">
    <source>
        <dbReference type="EMBL" id="MCX2974943.1"/>
    </source>
</evidence>
<dbReference type="RefSeq" id="WP_279253611.1">
    <property type="nucleotide sequence ID" value="NZ_SHNP01000005.1"/>
</dbReference>
<keyword evidence="4" id="KW-1185">Reference proteome</keyword>
<dbReference type="PANTHER" id="PTHR43329">
    <property type="entry name" value="EPOXIDE HYDROLASE"/>
    <property type="match status" value="1"/>
</dbReference>
<dbReference type="InterPro" id="IPR029058">
    <property type="entry name" value="AB_hydrolase_fold"/>
</dbReference>
<organism evidence="3 4">
    <name type="scientific">Candidatus Seongchinamella marina</name>
    <dbReference type="NCBI Taxonomy" id="2518990"/>
    <lineage>
        <taxon>Bacteria</taxon>
        <taxon>Pseudomonadati</taxon>
        <taxon>Pseudomonadota</taxon>
        <taxon>Gammaproteobacteria</taxon>
        <taxon>Cellvibrionales</taxon>
        <taxon>Halieaceae</taxon>
        <taxon>Seongchinamella</taxon>
    </lineage>
</organism>
<dbReference type="EMBL" id="SHNP01000005">
    <property type="protein sequence ID" value="MCX2974943.1"/>
    <property type="molecule type" value="Genomic_DNA"/>
</dbReference>
<accession>A0ABT3SY95</accession>
<dbReference type="InterPro" id="IPR000073">
    <property type="entry name" value="AB_hydrolase_1"/>
</dbReference>
<sequence length="342" mass="37805">MEFKRTPDERFDKLPDYPFKPNYLEVDDTEWGKLRIHYLDEGPADGEVVLLLHGQPAWSYLYRHMIPPLVEAGFRVIAPDLVGFGRSDKPTEIEDYTYARHVAWMSDWLTQLDLSGITVFLQDWGSLIGLRLVAAFPERFAGVVLANGALPAGMVPEEFAALAKEAYKTLPVVKASELDACFRGTYEGGAPGVPGFFYWRKFCAESEEIQRPGDAIDSIGNASSLTDAEKEAFNAPYPDASYVAGARRFPSLVPVFHDEPEVAENKAAWEVLKQFDKPFMCAFSDDDPVSAGGDKPFIKLVPGCAGVEHRTIGPAGHFVQQDQPEQCVRAILNITGGRESAP</sequence>
<feature type="domain" description="AB hydrolase-1" evidence="2">
    <location>
        <begin position="48"/>
        <end position="159"/>
    </location>
</feature>
<keyword evidence="1 3" id="KW-0378">Hydrolase</keyword>
<dbReference type="PRINTS" id="PR00111">
    <property type="entry name" value="ABHYDROLASE"/>
</dbReference>
<proteinExistence type="predicted"/>
<gene>
    <name evidence="3" type="ORF">EYC87_15225</name>
</gene>
<dbReference type="NCBIfam" id="NF002043">
    <property type="entry name" value="PRK00870.1"/>
    <property type="match status" value="1"/>
</dbReference>
<evidence type="ECO:0000259" key="2">
    <source>
        <dbReference type="Pfam" id="PF00561"/>
    </source>
</evidence>
<protein>
    <submittedName>
        <fullName evidence="3">Alpha/beta fold hydrolase</fullName>
    </submittedName>
</protein>
<evidence type="ECO:0000313" key="4">
    <source>
        <dbReference type="Proteomes" id="UP001143307"/>
    </source>
</evidence>